<dbReference type="Pfam" id="PF02515">
    <property type="entry name" value="CoA_transf_3"/>
    <property type="match status" value="1"/>
</dbReference>
<evidence type="ECO:0000313" key="2">
    <source>
        <dbReference type="Proteomes" id="UP001601992"/>
    </source>
</evidence>
<dbReference type="Gene3D" id="3.40.50.10540">
    <property type="entry name" value="Crotonobetainyl-coa:carnitine coa-transferase, domain 1"/>
    <property type="match status" value="1"/>
</dbReference>
<gene>
    <name evidence="1" type="ORF">ACFYXQ_01365</name>
</gene>
<dbReference type="InterPro" id="IPR023606">
    <property type="entry name" value="CoA-Trfase_III_dom_1_sf"/>
</dbReference>
<organism evidence="1 2">
    <name type="scientific">Nocardia jiangxiensis</name>
    <dbReference type="NCBI Taxonomy" id="282685"/>
    <lineage>
        <taxon>Bacteria</taxon>
        <taxon>Bacillati</taxon>
        <taxon>Actinomycetota</taxon>
        <taxon>Actinomycetes</taxon>
        <taxon>Mycobacteriales</taxon>
        <taxon>Nocardiaceae</taxon>
        <taxon>Nocardia</taxon>
    </lineage>
</organism>
<dbReference type="Proteomes" id="UP001601992">
    <property type="component" value="Unassembled WGS sequence"/>
</dbReference>
<sequence length="144" mass="15175">MRPDEQPSSGRGEGPLAAANSAALHIVSALYRRSVTGVGSHIDVSGADALLLQTMLVSAYELNRDRIGDAGSLPLPENGFLGPRYRLYDTADGYGIAFTCVGTPALVDGQEFSIRRHAPALGEHTAEVLAELESGEPNISTSRP</sequence>
<dbReference type="InterPro" id="IPR003673">
    <property type="entry name" value="CoA-Trfase_fam_III"/>
</dbReference>
<comment type="caution">
    <text evidence="1">The sequence shown here is derived from an EMBL/GenBank/DDBJ whole genome shotgun (WGS) entry which is preliminary data.</text>
</comment>
<dbReference type="EMBL" id="JBIAQY010000001">
    <property type="protein sequence ID" value="MFF3566412.1"/>
    <property type="molecule type" value="Genomic_DNA"/>
</dbReference>
<dbReference type="SUPFAM" id="SSF89796">
    <property type="entry name" value="CoA-transferase family III (CaiB/BaiF)"/>
    <property type="match status" value="1"/>
</dbReference>
<keyword evidence="2" id="KW-1185">Reference proteome</keyword>
<keyword evidence="1" id="KW-0808">Transferase</keyword>
<reference evidence="1 2" key="1">
    <citation type="submission" date="2024-10" db="EMBL/GenBank/DDBJ databases">
        <title>The Natural Products Discovery Center: Release of the First 8490 Sequenced Strains for Exploring Actinobacteria Biosynthetic Diversity.</title>
        <authorList>
            <person name="Kalkreuter E."/>
            <person name="Kautsar S.A."/>
            <person name="Yang D."/>
            <person name="Bader C.D."/>
            <person name="Teijaro C.N."/>
            <person name="Fluegel L."/>
            <person name="Davis C.M."/>
            <person name="Simpson J.R."/>
            <person name="Lauterbach L."/>
            <person name="Steele A.D."/>
            <person name="Gui C."/>
            <person name="Meng S."/>
            <person name="Li G."/>
            <person name="Viehrig K."/>
            <person name="Ye F."/>
            <person name="Su P."/>
            <person name="Kiefer A.F."/>
            <person name="Nichols A."/>
            <person name="Cepeda A.J."/>
            <person name="Yan W."/>
            <person name="Fan B."/>
            <person name="Jiang Y."/>
            <person name="Adhikari A."/>
            <person name="Zheng C.-J."/>
            <person name="Schuster L."/>
            <person name="Cowan T.M."/>
            <person name="Smanski M.J."/>
            <person name="Chevrette M.G."/>
            <person name="De Carvalho L.P.S."/>
            <person name="Shen B."/>
        </authorList>
    </citation>
    <scope>NUCLEOTIDE SEQUENCE [LARGE SCALE GENOMIC DNA]</scope>
    <source>
        <strain evidence="1 2">NPDC002593</strain>
    </source>
</reference>
<dbReference type="GO" id="GO:0016740">
    <property type="term" value="F:transferase activity"/>
    <property type="evidence" value="ECO:0007669"/>
    <property type="project" value="UniProtKB-KW"/>
</dbReference>
<protein>
    <submittedName>
        <fullName evidence="1">CoA transferase</fullName>
    </submittedName>
</protein>
<name>A0ABW6RQX7_9NOCA</name>
<proteinExistence type="predicted"/>
<accession>A0ABW6RQX7</accession>
<dbReference type="RefSeq" id="WP_157186438.1">
    <property type="nucleotide sequence ID" value="NZ_JBIAQY010000001.1"/>
</dbReference>
<evidence type="ECO:0000313" key="1">
    <source>
        <dbReference type="EMBL" id="MFF3566412.1"/>
    </source>
</evidence>